<proteinExistence type="predicted"/>
<evidence type="ECO:0000313" key="1">
    <source>
        <dbReference type="EMBL" id="KKL11268.1"/>
    </source>
</evidence>
<sequence length="482" mass="52665">EGLCGAKLRIRREHVHRQSLEILDRGATAFLLRVTVGHRSVHFVVGKDGGAPFVTAVSKTATTLEDAFRWMMPAAVQRAIAEGKGPHRSLLALGYAGWAPGQLDAEIKANGWLNVTADEHLIFGGKLDNKWSRAIGKLGIVDWREDCSSCHNCVKRGCVYGFYRDEADTLRQERGFLDYIFQCKGCLNCVQDCTKGILTRVVNPEYERLGDHYYTPEIIVSTWYQADTGRIPVSGSGYGGRFSGPGFDSMWTDMSEIVRPTRDGIHGREYINTSVDIGRKLNHLAFEGDRLAVDPPRLLENPLPIIFDVIPERFHRGPVVASVANAAAELGLMLIAGGHDTPKGATIERDNVIPLIEKPEAATDGQIASQIASQIAGPIAGAAMVMVPDCDDVAKVRAALKQQNPDQIVAIRLPATPQVAQRARQLADGGVDGGAEVLHLVFDKHGREDAPSRPRHMRDVLREVHGALTKDGIRDQITLIAS</sequence>
<dbReference type="PANTHER" id="PTHR30327:SF1">
    <property type="entry name" value="UPF0301 PROTEIN YQGE"/>
    <property type="match status" value="1"/>
</dbReference>
<feature type="non-terminal residue" evidence="1">
    <location>
        <position position="482"/>
    </location>
</feature>
<feature type="non-terminal residue" evidence="1">
    <location>
        <position position="1"/>
    </location>
</feature>
<dbReference type="SUPFAM" id="SSF143456">
    <property type="entry name" value="VC0467-like"/>
    <property type="match status" value="1"/>
</dbReference>
<dbReference type="Gene3D" id="3.40.1740.10">
    <property type="entry name" value="VC0467-like"/>
    <property type="match status" value="1"/>
</dbReference>
<dbReference type="GO" id="GO:0005829">
    <property type="term" value="C:cytosol"/>
    <property type="evidence" value="ECO:0007669"/>
    <property type="project" value="TreeGrafter"/>
</dbReference>
<gene>
    <name evidence="1" type="ORF">LCGC14_2547520</name>
</gene>
<dbReference type="InterPro" id="IPR003774">
    <property type="entry name" value="AlgH-like"/>
</dbReference>
<dbReference type="Pfam" id="PF02622">
    <property type="entry name" value="DUF179"/>
    <property type="match status" value="1"/>
</dbReference>
<name>A0A0F9DH02_9ZZZZ</name>
<organism evidence="1">
    <name type="scientific">marine sediment metagenome</name>
    <dbReference type="NCBI Taxonomy" id="412755"/>
    <lineage>
        <taxon>unclassified sequences</taxon>
        <taxon>metagenomes</taxon>
        <taxon>ecological metagenomes</taxon>
    </lineage>
</organism>
<dbReference type="EMBL" id="LAZR01041727">
    <property type="protein sequence ID" value="KKL11268.1"/>
    <property type="molecule type" value="Genomic_DNA"/>
</dbReference>
<dbReference type="AlphaFoldDB" id="A0A0F9DH02"/>
<accession>A0A0F9DH02</accession>
<dbReference type="PANTHER" id="PTHR30327">
    <property type="entry name" value="UNCHARACTERIZED PROTEIN YQGE"/>
    <property type="match status" value="1"/>
</dbReference>
<protein>
    <recommendedName>
        <fullName evidence="2">4Fe-4S ferredoxin-type domain-containing protein</fullName>
    </recommendedName>
</protein>
<comment type="caution">
    <text evidence="1">The sequence shown here is derived from an EMBL/GenBank/DDBJ whole genome shotgun (WGS) entry which is preliminary data.</text>
</comment>
<reference evidence="1" key="1">
    <citation type="journal article" date="2015" name="Nature">
        <title>Complex archaea that bridge the gap between prokaryotes and eukaryotes.</title>
        <authorList>
            <person name="Spang A."/>
            <person name="Saw J.H."/>
            <person name="Jorgensen S.L."/>
            <person name="Zaremba-Niedzwiedzka K."/>
            <person name="Martijn J."/>
            <person name="Lind A.E."/>
            <person name="van Eijk R."/>
            <person name="Schleper C."/>
            <person name="Guy L."/>
            <person name="Ettema T.J."/>
        </authorList>
    </citation>
    <scope>NUCLEOTIDE SEQUENCE</scope>
</reference>
<evidence type="ECO:0008006" key="2">
    <source>
        <dbReference type="Google" id="ProtNLM"/>
    </source>
</evidence>